<dbReference type="Gene3D" id="3.40.50.300">
    <property type="entry name" value="P-loop containing nucleotide triphosphate hydrolases"/>
    <property type="match status" value="1"/>
</dbReference>
<keyword evidence="5" id="KW-1133">Transmembrane helix</keyword>
<organism evidence="7 8">
    <name type="scientific">Fragariocoptes setiger</name>
    <dbReference type="NCBI Taxonomy" id="1670756"/>
    <lineage>
        <taxon>Eukaryota</taxon>
        <taxon>Metazoa</taxon>
        <taxon>Ecdysozoa</taxon>
        <taxon>Arthropoda</taxon>
        <taxon>Chelicerata</taxon>
        <taxon>Arachnida</taxon>
        <taxon>Acari</taxon>
        <taxon>Acariformes</taxon>
        <taxon>Trombidiformes</taxon>
        <taxon>Prostigmata</taxon>
        <taxon>Eupodina</taxon>
        <taxon>Eriophyoidea</taxon>
        <taxon>Phytoptidae</taxon>
        <taxon>Fragariocoptes</taxon>
    </lineage>
</organism>
<gene>
    <name evidence="7" type="primary">ATL2</name>
    <name evidence="7" type="ORF">GZH46_01164</name>
</gene>
<evidence type="ECO:0000256" key="3">
    <source>
        <dbReference type="ARBA" id="ARBA00023134"/>
    </source>
</evidence>
<dbReference type="Pfam" id="PF02841">
    <property type="entry name" value="GBP_C"/>
    <property type="match status" value="1"/>
</dbReference>
<dbReference type="Pfam" id="PF02263">
    <property type="entry name" value="GBP"/>
    <property type="match status" value="1"/>
</dbReference>
<keyword evidence="5" id="KW-0812">Transmembrane</keyword>
<evidence type="ECO:0000313" key="8">
    <source>
        <dbReference type="Proteomes" id="UP000825002"/>
    </source>
</evidence>
<dbReference type="SUPFAM" id="SSF52540">
    <property type="entry name" value="P-loop containing nucleoside triphosphate hydrolases"/>
    <property type="match status" value="1"/>
</dbReference>
<evidence type="ECO:0000256" key="4">
    <source>
        <dbReference type="PROSITE-ProRule" id="PRU01052"/>
    </source>
</evidence>
<keyword evidence="8" id="KW-1185">Reference proteome</keyword>
<protein>
    <submittedName>
        <fullName evidence="7">Atlastin-2</fullName>
    </submittedName>
</protein>
<dbReference type="EMBL" id="JAIFTH010000180">
    <property type="protein sequence ID" value="KAG9510301.1"/>
    <property type="molecule type" value="Genomic_DNA"/>
</dbReference>
<proteinExistence type="inferred from homology"/>
<dbReference type="PANTHER" id="PTHR10751">
    <property type="entry name" value="GUANYLATE BINDING PROTEIN"/>
    <property type="match status" value="1"/>
</dbReference>
<accession>A0ABQ7SA79</accession>
<dbReference type="InterPro" id="IPR015894">
    <property type="entry name" value="Guanylate-bd_N"/>
</dbReference>
<dbReference type="InterPro" id="IPR036543">
    <property type="entry name" value="Guanylate-bd_C_sf"/>
</dbReference>
<evidence type="ECO:0000313" key="7">
    <source>
        <dbReference type="EMBL" id="KAG9510301.1"/>
    </source>
</evidence>
<keyword evidence="1" id="KW-0547">Nucleotide-binding</keyword>
<name>A0ABQ7SA79_9ACAR</name>
<dbReference type="SUPFAM" id="SSF48340">
    <property type="entry name" value="Interferon-induced guanylate-binding protein 1 (GBP1), C-terminal domain"/>
    <property type="match status" value="1"/>
</dbReference>
<dbReference type="InterPro" id="IPR003191">
    <property type="entry name" value="Guanylate-bd/ATL_C"/>
</dbReference>
<dbReference type="PROSITE" id="PS51715">
    <property type="entry name" value="G_GB1_RHD3"/>
    <property type="match status" value="1"/>
</dbReference>
<reference evidence="7 8" key="1">
    <citation type="submission" date="2020-10" db="EMBL/GenBank/DDBJ databases">
        <authorList>
            <person name="Klimov P.B."/>
            <person name="Dyachkov S.M."/>
            <person name="Chetverikov P.E."/>
        </authorList>
    </citation>
    <scope>NUCLEOTIDE SEQUENCE [LARGE SCALE GENOMIC DNA]</scope>
    <source>
        <strain evidence="7">BMOC 18-1129-001#AD2665</strain>
        <tissue evidence="7">Entire mites</tissue>
    </source>
</reference>
<keyword evidence="2" id="KW-0378">Hydrolase</keyword>
<comment type="caution">
    <text evidence="7">The sequence shown here is derived from an EMBL/GenBank/DDBJ whole genome shotgun (WGS) entry which is preliminary data.</text>
</comment>
<evidence type="ECO:0000256" key="2">
    <source>
        <dbReference type="ARBA" id="ARBA00022801"/>
    </source>
</evidence>
<evidence type="ECO:0000259" key="6">
    <source>
        <dbReference type="PROSITE" id="PS51715"/>
    </source>
</evidence>
<feature type="domain" description="GB1/RHD3-type G" evidence="6">
    <location>
        <begin position="37"/>
        <end position="286"/>
    </location>
</feature>
<keyword evidence="3" id="KW-0342">GTP-binding</keyword>
<feature type="transmembrane region" description="Helical" evidence="5">
    <location>
        <begin position="419"/>
        <end position="441"/>
    </location>
</feature>
<comment type="similarity">
    <text evidence="4">Belongs to the TRAFAC class dynamin-like GTPase superfamily. GB1/RHD3 GTPase family.</text>
</comment>
<evidence type="ECO:0000256" key="1">
    <source>
        <dbReference type="ARBA" id="ARBA00022741"/>
    </source>
</evidence>
<feature type="transmembrane region" description="Helical" evidence="5">
    <location>
        <begin position="453"/>
        <end position="471"/>
    </location>
</feature>
<dbReference type="InterPro" id="IPR030386">
    <property type="entry name" value="G_GB1_RHD3_dom"/>
</dbReference>
<dbReference type="Gene3D" id="1.20.58.420">
    <property type="entry name" value="AHSP"/>
    <property type="match status" value="1"/>
</dbReference>
<dbReference type="Proteomes" id="UP000825002">
    <property type="component" value="Unassembled WGS sequence"/>
</dbReference>
<dbReference type="InterPro" id="IPR027417">
    <property type="entry name" value="P-loop_NTPase"/>
</dbReference>
<sequence>MEDPHPVQIIRIGADGKGLDLDIEALAKICLNDKCRDKPLCVLSIAGDFRKGKSFMLNFFLRYLSHREKHNTDDNWMGDKDQPLEGFSWRGGAQQETTGIVMWSEPFIIKNDKGQEMSVLLMDTQGAFDSEHTIGQSATVFALSTMTSSIQIFNIMHNLQEDNLQVLGIFTEYGRLALKASNEKPFQELVFLIRDWSYPYDYEYGSKGGQGLLDKRLTIEEGKALEFQRVRRHINSCFERISCFLLPHPGLKVATNQRFDGRLADMEPDFVSLLDKFVPSVLGPNVLTEKRIGGCKVTGLSLIEYFKVYAETFKGETIPEPKSILEATAEANNLAAVAAAKNFYMSTMEEVCGGKKPYLNPRILDQKHDQVINEAIDMFKSTHKMGGSEYSQAYQEKLHKELLISYDHFVNQNKSKNMFNIWGTPLVLLCFWFIGFTLSRIFDLVGISPLASLFYWESTIAFITILAYLGLKFTGNAPETVVAIDKVTETLWVQAMEVLVRTVGSYGVNLAT</sequence>
<dbReference type="CDD" id="cd01851">
    <property type="entry name" value="GBP"/>
    <property type="match status" value="1"/>
</dbReference>
<keyword evidence="5" id="KW-0472">Membrane</keyword>
<evidence type="ECO:0000256" key="5">
    <source>
        <dbReference type="SAM" id="Phobius"/>
    </source>
</evidence>